<evidence type="ECO:0000313" key="2">
    <source>
        <dbReference type="Proteomes" id="UP000054997"/>
    </source>
</evidence>
<dbReference type="InterPro" id="IPR052924">
    <property type="entry name" value="OsmC/Ohr_hydroprdx_reductase"/>
</dbReference>
<dbReference type="Pfam" id="PF02566">
    <property type="entry name" value="OsmC"/>
    <property type="match status" value="1"/>
</dbReference>
<name>A0A0W0VIF3_9GAMM</name>
<reference evidence="1 2" key="1">
    <citation type="submission" date="2015-11" db="EMBL/GenBank/DDBJ databases">
        <title>Genomic analysis of 38 Legionella species identifies large and diverse effector repertoires.</title>
        <authorList>
            <person name="Burstein D."/>
            <person name="Amaro F."/>
            <person name="Zusman T."/>
            <person name="Lifshitz Z."/>
            <person name="Cohen O."/>
            <person name="Gilbert J.A."/>
            <person name="Pupko T."/>
            <person name="Shuman H.A."/>
            <person name="Segal G."/>
        </authorList>
    </citation>
    <scope>NUCLEOTIDE SEQUENCE [LARGE SCALE GENOMIC DNA]</scope>
    <source>
        <strain evidence="1 2">ATCC 49505</strain>
    </source>
</reference>
<dbReference type="InterPro" id="IPR036102">
    <property type="entry name" value="OsmC/Ohrsf"/>
</dbReference>
<keyword evidence="2" id="KW-1185">Reference proteome</keyword>
<proteinExistence type="predicted"/>
<dbReference type="SUPFAM" id="SSF82784">
    <property type="entry name" value="OsmC-like"/>
    <property type="match status" value="1"/>
</dbReference>
<sequence>MTDQSANSRTINGIDTQALKQTVSDIKENPDLAQCEFRVHNKWIKGDMNQSEVFGYFAAGSEQRHRETFRFLAAEPELLAGTDSGANPVELLLSGLSACMTTTIAYYAALNGHKIEKMESEFKGELDLQGLLNLDAGVRPGYQKIKAKFKIKTDTPVKELEQYYRFSPVYDVVSKSVPVEVSFEAD</sequence>
<gene>
    <name evidence="1" type="ORF">Llon_2038</name>
</gene>
<dbReference type="InterPro" id="IPR015946">
    <property type="entry name" value="KH_dom-like_a/b"/>
</dbReference>
<dbReference type="Proteomes" id="UP000054997">
    <property type="component" value="Unassembled WGS sequence"/>
</dbReference>
<dbReference type="PANTHER" id="PTHR35368:SF1">
    <property type="entry name" value="HYDROPEROXIDE REDUCTASE"/>
    <property type="match status" value="1"/>
</dbReference>
<dbReference type="Gene3D" id="3.30.300.20">
    <property type="match status" value="1"/>
</dbReference>
<evidence type="ECO:0000313" key="1">
    <source>
        <dbReference type="EMBL" id="KTD19866.1"/>
    </source>
</evidence>
<organism evidence="1 2">
    <name type="scientific">Legionella londiniensis</name>
    <dbReference type="NCBI Taxonomy" id="45068"/>
    <lineage>
        <taxon>Bacteria</taxon>
        <taxon>Pseudomonadati</taxon>
        <taxon>Pseudomonadota</taxon>
        <taxon>Gammaproteobacteria</taxon>
        <taxon>Legionellales</taxon>
        <taxon>Legionellaceae</taxon>
        <taxon>Legionella</taxon>
    </lineage>
</organism>
<dbReference type="EMBL" id="LNYK01000033">
    <property type="protein sequence ID" value="KTD19866.1"/>
    <property type="molecule type" value="Genomic_DNA"/>
</dbReference>
<dbReference type="AlphaFoldDB" id="A0A0W0VIF3"/>
<comment type="caution">
    <text evidence="1">The sequence shown here is derived from an EMBL/GenBank/DDBJ whole genome shotgun (WGS) entry which is preliminary data.</text>
</comment>
<accession>A0A0W0VIF3</accession>
<dbReference type="PANTHER" id="PTHR35368">
    <property type="entry name" value="HYDROPEROXIDE REDUCTASE"/>
    <property type="match status" value="1"/>
</dbReference>
<dbReference type="STRING" id="45068.Llon_2038"/>
<protein>
    <submittedName>
        <fullName evidence="1">OsmC-like protein</fullName>
    </submittedName>
</protein>
<dbReference type="InterPro" id="IPR003718">
    <property type="entry name" value="OsmC/Ohr_fam"/>
</dbReference>
<dbReference type="PATRIC" id="fig|45068.5.peg.2219"/>
<dbReference type="OrthoDB" id="9781312at2"/>